<dbReference type="PANTHER" id="PTHR11735:SF6">
    <property type="entry name" value="TRNA N6-ADENOSINE THREONYLCARBAMOYLTRANSFERASE, MITOCHONDRIAL"/>
    <property type="match status" value="1"/>
</dbReference>
<sequence>MISRLTKGGFWSPSKQSLHFYCPLYRLQHHRNYRVLAIESSCDDSCFALLERNHPNETPRILDHAKKTLHSADVGGIMPTVAFNYHMSTIANLCTEFCQRNGITAQTPPDLICVTRGPGMSGSLSSSTEFAKGLSVAWNVPLVGVHHMLGHLLTSFLPKSEQPDSKPPQYPFLSLLCSGGHTMLVLSKSASEHEIIINVSDIAVGDSLDKCARELGLYGNMLGPELEKFVDSIPQDEIEEFQSMDVRKRGQNKYGFKIALPYMMSNIEDEEKLYFAFAHFLSTIQGYKLKYCKDRGEGVTEFDDKTKRMLAYFTQEFIFDHIIRRINQAMKRHGLSMRTSDGLFVGVKDFVCSGGVAANKRLRNKLFNKIKYQEIGDTPLNFHFPDLPLCTDNAVMIGLAGMEIFEKLKLRTDLSFTPIRKWPLNELLTANSWVKVDQKEIDRVCKYNI</sequence>
<dbReference type="Proteomes" id="UP000001996">
    <property type="component" value="Unassembled WGS sequence"/>
</dbReference>
<dbReference type="Pfam" id="PF00814">
    <property type="entry name" value="TsaD"/>
    <property type="match status" value="1"/>
</dbReference>
<dbReference type="FunCoup" id="A5E3R5">
    <property type="interactions" value="401"/>
</dbReference>
<keyword evidence="7" id="KW-0496">Mitochondrion</keyword>
<evidence type="ECO:0000256" key="3">
    <source>
        <dbReference type="ARBA" id="ARBA00022694"/>
    </source>
</evidence>
<dbReference type="OMA" id="NAAMIGC"/>
<dbReference type="Gene3D" id="3.30.420.40">
    <property type="match status" value="3"/>
</dbReference>
<dbReference type="VEuPathDB" id="FungiDB:LELG_04253"/>
<dbReference type="GO" id="GO:0061711">
    <property type="term" value="F:tRNA N(6)-L-threonylcarbamoyladenine synthase activity"/>
    <property type="evidence" value="ECO:0007669"/>
    <property type="project" value="UniProtKB-EC"/>
</dbReference>
<evidence type="ECO:0000259" key="8">
    <source>
        <dbReference type="Pfam" id="PF00814"/>
    </source>
</evidence>
<dbReference type="KEGG" id="lel:PVL30_003980"/>
<comment type="cofactor">
    <cofactor evidence="7">
        <name>a divalent metal cation</name>
        <dbReference type="ChEBI" id="CHEBI:60240"/>
    </cofactor>
    <text evidence="7">Binds 1 divalent metal cation per subunit.</text>
</comment>
<dbReference type="AlphaFoldDB" id="A5E3R5"/>
<evidence type="ECO:0000256" key="6">
    <source>
        <dbReference type="ARBA" id="ARBA00048117"/>
    </source>
</evidence>
<name>A5E3R5_LODEL</name>
<dbReference type="HAMAP" id="MF_01445">
    <property type="entry name" value="TsaD"/>
    <property type="match status" value="1"/>
</dbReference>
<dbReference type="GO" id="GO:0046872">
    <property type="term" value="F:metal ion binding"/>
    <property type="evidence" value="ECO:0007669"/>
    <property type="project" value="UniProtKB-KW"/>
</dbReference>
<evidence type="ECO:0000256" key="4">
    <source>
        <dbReference type="ARBA" id="ARBA00022723"/>
    </source>
</evidence>
<comment type="catalytic activity">
    <reaction evidence="6 7">
        <text>L-threonylcarbamoyladenylate + adenosine(37) in tRNA = N(6)-L-threonylcarbamoyladenosine(37) in tRNA + AMP + H(+)</text>
        <dbReference type="Rhea" id="RHEA:37059"/>
        <dbReference type="Rhea" id="RHEA-COMP:10162"/>
        <dbReference type="Rhea" id="RHEA-COMP:10163"/>
        <dbReference type="ChEBI" id="CHEBI:15378"/>
        <dbReference type="ChEBI" id="CHEBI:73682"/>
        <dbReference type="ChEBI" id="CHEBI:74411"/>
        <dbReference type="ChEBI" id="CHEBI:74418"/>
        <dbReference type="ChEBI" id="CHEBI:456215"/>
        <dbReference type="EC" id="2.3.1.234"/>
    </reaction>
</comment>
<proteinExistence type="inferred from homology"/>
<dbReference type="OrthoDB" id="10259622at2759"/>
<dbReference type="GO" id="GO:0005739">
    <property type="term" value="C:mitochondrion"/>
    <property type="evidence" value="ECO:0007669"/>
    <property type="project" value="UniProtKB-SubCell"/>
</dbReference>
<dbReference type="eggNOG" id="KOG2707">
    <property type="taxonomic scope" value="Eukaryota"/>
</dbReference>
<gene>
    <name evidence="7" type="primary">QRI7</name>
    <name evidence="9" type="ORF">LELG_04253</name>
</gene>
<comment type="subunit">
    <text evidence="7">Homodimer.</text>
</comment>
<keyword evidence="2 7" id="KW-0808">Transferase</keyword>
<comment type="subcellular location">
    <subcellularLocation>
        <location evidence="7">Mitochondrion</location>
    </subcellularLocation>
</comment>
<dbReference type="InterPro" id="IPR022450">
    <property type="entry name" value="TsaD"/>
</dbReference>
<dbReference type="PRINTS" id="PR00789">
    <property type="entry name" value="OSIALOPTASE"/>
</dbReference>
<dbReference type="PANTHER" id="PTHR11735">
    <property type="entry name" value="TRNA N6-ADENOSINE THREONYLCARBAMOYLTRANSFERASE"/>
    <property type="match status" value="1"/>
</dbReference>
<comment type="function">
    <text evidence="7">Required for the formation of a threonylcarbamoyl group on adenosine at position 37 (t(6)A37) in mitochondrial tRNAs that read codons beginning with adenine. Probably involved in the transfer of the threonylcarbamoyl moiety of threonylcarbamoyl-AMP (TC-AMP) to the N6 group of A37. Involved in mitochondrial genome maintenance.</text>
</comment>
<evidence type="ECO:0000313" key="9">
    <source>
        <dbReference type="EMBL" id="EDK46073.1"/>
    </source>
</evidence>
<dbReference type="STRING" id="379508.A5E3R5"/>
<dbReference type="InterPro" id="IPR017860">
    <property type="entry name" value="Peptidase_M22_CS"/>
</dbReference>
<evidence type="ECO:0000256" key="2">
    <source>
        <dbReference type="ARBA" id="ARBA00022679"/>
    </source>
</evidence>
<dbReference type="EC" id="2.3.1.234" evidence="1"/>
<dbReference type="InParanoid" id="A5E3R5"/>
<reference evidence="9 10" key="1">
    <citation type="journal article" date="2009" name="Nature">
        <title>Evolution of pathogenicity and sexual reproduction in eight Candida genomes.</title>
        <authorList>
            <person name="Butler G."/>
            <person name="Rasmussen M.D."/>
            <person name="Lin M.F."/>
            <person name="Santos M.A."/>
            <person name="Sakthikumar S."/>
            <person name="Munro C.A."/>
            <person name="Rheinbay E."/>
            <person name="Grabherr M."/>
            <person name="Forche A."/>
            <person name="Reedy J.L."/>
            <person name="Agrafioti I."/>
            <person name="Arnaud M.B."/>
            <person name="Bates S."/>
            <person name="Brown A.J."/>
            <person name="Brunke S."/>
            <person name="Costanzo M.C."/>
            <person name="Fitzpatrick D.A."/>
            <person name="de Groot P.W."/>
            <person name="Harris D."/>
            <person name="Hoyer L.L."/>
            <person name="Hube B."/>
            <person name="Klis F.M."/>
            <person name="Kodira C."/>
            <person name="Lennard N."/>
            <person name="Logue M.E."/>
            <person name="Martin R."/>
            <person name="Neiman A.M."/>
            <person name="Nikolaou E."/>
            <person name="Quail M.A."/>
            <person name="Quinn J."/>
            <person name="Santos M.C."/>
            <person name="Schmitzberger F.F."/>
            <person name="Sherlock G."/>
            <person name="Shah P."/>
            <person name="Silverstein K.A."/>
            <person name="Skrzypek M.S."/>
            <person name="Soll D."/>
            <person name="Staggs R."/>
            <person name="Stansfield I."/>
            <person name="Stumpf M.P."/>
            <person name="Sudbery P.E."/>
            <person name="Srikantha T."/>
            <person name="Zeng Q."/>
            <person name="Berman J."/>
            <person name="Berriman M."/>
            <person name="Heitman J."/>
            <person name="Gow N.A."/>
            <person name="Lorenz M.C."/>
            <person name="Birren B.W."/>
            <person name="Kellis M."/>
            <person name="Cuomo C.A."/>
        </authorList>
    </citation>
    <scope>NUCLEOTIDE SEQUENCE [LARGE SCALE GENOMIC DNA]</scope>
    <source>
        <strain evidence="10">ATCC 11503 / BCRC 21390 / CBS 2605 / JCM 1781 / NBRC 1676 / NRRL YB-4239</strain>
    </source>
</reference>
<keyword evidence="3 7" id="KW-0819">tRNA processing</keyword>
<feature type="domain" description="Gcp-like" evidence="8">
    <location>
        <begin position="68"/>
        <end position="398"/>
    </location>
</feature>
<dbReference type="HOGENOM" id="CLU_023208_4_1_1"/>
<dbReference type="EMBL" id="CH981529">
    <property type="protein sequence ID" value="EDK46073.1"/>
    <property type="molecule type" value="Genomic_DNA"/>
</dbReference>
<dbReference type="PROSITE" id="PS01016">
    <property type="entry name" value="GLYCOPROTEASE"/>
    <property type="match status" value="1"/>
</dbReference>
<evidence type="ECO:0000313" key="10">
    <source>
        <dbReference type="Proteomes" id="UP000001996"/>
    </source>
</evidence>
<organism evidence="9 10">
    <name type="scientific">Lodderomyces elongisporus (strain ATCC 11503 / CBS 2605 / JCM 1781 / NBRC 1676 / NRRL YB-4239)</name>
    <name type="common">Yeast</name>
    <name type="synonym">Saccharomyces elongisporus</name>
    <dbReference type="NCBI Taxonomy" id="379508"/>
    <lineage>
        <taxon>Eukaryota</taxon>
        <taxon>Fungi</taxon>
        <taxon>Dikarya</taxon>
        <taxon>Ascomycota</taxon>
        <taxon>Saccharomycotina</taxon>
        <taxon>Pichiomycetes</taxon>
        <taxon>Debaryomycetaceae</taxon>
        <taxon>Candida/Lodderomyces clade</taxon>
        <taxon>Lodderomyces</taxon>
    </lineage>
</organism>
<dbReference type="GeneID" id="5231574"/>
<evidence type="ECO:0000256" key="5">
    <source>
        <dbReference type="ARBA" id="ARBA00023315"/>
    </source>
</evidence>
<dbReference type="InterPro" id="IPR043129">
    <property type="entry name" value="ATPase_NBD"/>
</dbReference>
<keyword evidence="10" id="KW-1185">Reference proteome</keyword>
<keyword evidence="4 7" id="KW-0479">Metal-binding</keyword>
<evidence type="ECO:0000256" key="1">
    <source>
        <dbReference type="ARBA" id="ARBA00012156"/>
    </source>
</evidence>
<dbReference type="NCBIfam" id="TIGR00329">
    <property type="entry name" value="gcp_kae1"/>
    <property type="match status" value="1"/>
</dbReference>
<comment type="similarity">
    <text evidence="7">Belongs to the KAE1 / TsaD family.</text>
</comment>
<evidence type="ECO:0000256" key="7">
    <source>
        <dbReference type="HAMAP-Rule" id="MF_03179"/>
    </source>
</evidence>
<keyword evidence="5 7" id="KW-0012">Acyltransferase</keyword>
<dbReference type="InterPro" id="IPR000905">
    <property type="entry name" value="Gcp-like_dom"/>
</dbReference>
<dbReference type="InterPro" id="IPR017861">
    <property type="entry name" value="KAE1/TsaD"/>
</dbReference>
<protein>
    <recommendedName>
        <fullName evidence="1">N(6)-L-threonylcarbamoyladenine synthase</fullName>
        <ecNumber evidence="1">2.3.1.234</ecNumber>
    </recommendedName>
</protein>
<dbReference type="SUPFAM" id="SSF53067">
    <property type="entry name" value="Actin-like ATPase domain"/>
    <property type="match status" value="2"/>
</dbReference>
<accession>A5E3R5</accession>
<dbReference type="GO" id="GO:0072670">
    <property type="term" value="P:mitochondrial tRNA threonylcarbamoyladenosine modification"/>
    <property type="evidence" value="ECO:0007669"/>
    <property type="project" value="TreeGrafter"/>
</dbReference>